<dbReference type="EMBL" id="BK016067">
    <property type="protein sequence ID" value="DAF92471.1"/>
    <property type="molecule type" value="Genomic_DNA"/>
</dbReference>
<organism evidence="1">
    <name type="scientific">Siphoviridae sp. ctkhg5</name>
    <dbReference type="NCBI Taxonomy" id="2825643"/>
    <lineage>
        <taxon>Viruses</taxon>
        <taxon>Duplodnaviria</taxon>
        <taxon>Heunggongvirae</taxon>
        <taxon>Uroviricota</taxon>
        <taxon>Caudoviricetes</taxon>
    </lineage>
</organism>
<accession>A0A8S5UD86</accession>
<protein>
    <submittedName>
        <fullName evidence="1">Tail protein</fullName>
    </submittedName>
</protein>
<proteinExistence type="predicted"/>
<reference evidence="1" key="1">
    <citation type="journal article" date="2021" name="Proc. Natl. Acad. Sci. U.S.A.">
        <title>A Catalog of Tens of Thousands of Viruses from Human Metagenomes Reveals Hidden Associations with Chronic Diseases.</title>
        <authorList>
            <person name="Tisza M.J."/>
            <person name="Buck C.B."/>
        </authorList>
    </citation>
    <scope>NUCLEOTIDE SEQUENCE</scope>
    <source>
        <strain evidence="1">Ctkhg5</strain>
    </source>
</reference>
<sequence length="276" mass="31345">MSQAQFITADGTTFDISGNFGTLMFGDDLAGWEWRSNATRFSREARTYSVELVAQTTSQREEVERLLMLADYDTERGLPDKLVIDGWYINCNIVEGGVSNWYAASRTWQLKLQAKNPIWYRERTISFMPQSASNEQLTGHDYPHDYPHDYGTSARGSQFENTSQTPCDFRMTIYGYAVNPSVYIAGNTYGVDVAVPDGGLLVIDSTKKRSMNRDSVVIKDKYGNATDAFKYRVRGIEGSGSYIFQRIPQGLHNVTWEQSWGFDLTLIERRAALPWI</sequence>
<evidence type="ECO:0000313" key="1">
    <source>
        <dbReference type="EMBL" id="DAF92471.1"/>
    </source>
</evidence>
<name>A0A8S5UD86_9CAUD</name>